<feature type="coiled-coil region" evidence="1">
    <location>
        <begin position="86"/>
        <end position="113"/>
    </location>
</feature>
<evidence type="ECO:0000313" key="4">
    <source>
        <dbReference type="Proteomes" id="UP000193920"/>
    </source>
</evidence>
<reference evidence="3 4" key="1">
    <citation type="submission" date="2016-08" db="EMBL/GenBank/DDBJ databases">
        <title>A Parts List for Fungal Cellulosomes Revealed by Comparative Genomics.</title>
        <authorList>
            <consortium name="DOE Joint Genome Institute"/>
            <person name="Haitjema C.H."/>
            <person name="Gilmore S.P."/>
            <person name="Henske J.K."/>
            <person name="Solomon K.V."/>
            <person name="De Groot R."/>
            <person name="Kuo A."/>
            <person name="Mondo S.J."/>
            <person name="Salamov A.A."/>
            <person name="Labutti K."/>
            <person name="Zhao Z."/>
            <person name="Chiniquy J."/>
            <person name="Barry K."/>
            <person name="Brewer H.M."/>
            <person name="Purvine S.O."/>
            <person name="Wright A.T."/>
            <person name="Boxma B."/>
            <person name="Van Alen T."/>
            <person name="Hackstein J.H."/>
            <person name="Baker S.E."/>
            <person name="Grigoriev I.V."/>
            <person name="O'Malley M.A."/>
        </authorList>
    </citation>
    <scope>NUCLEOTIDE SEQUENCE [LARGE SCALE GENOMIC DNA]</scope>
    <source>
        <strain evidence="3 4">G1</strain>
    </source>
</reference>
<accession>A0A1Y2ABX1</accession>
<protein>
    <submittedName>
        <fullName evidence="3">Uncharacterized protein</fullName>
    </submittedName>
</protein>
<feature type="region of interest" description="Disordered" evidence="2">
    <location>
        <begin position="60"/>
        <end position="81"/>
    </location>
</feature>
<dbReference type="AlphaFoldDB" id="A0A1Y2ABX1"/>
<name>A0A1Y2ABX1_9FUNG</name>
<keyword evidence="4" id="KW-1185">Reference proteome</keyword>
<keyword evidence="1" id="KW-0175">Coiled coil</keyword>
<proteinExistence type="predicted"/>
<gene>
    <name evidence="3" type="ORF">LY90DRAFT_517100</name>
</gene>
<dbReference type="EMBL" id="MCOG01000304">
    <property type="protein sequence ID" value="ORY20059.1"/>
    <property type="molecule type" value="Genomic_DNA"/>
</dbReference>
<evidence type="ECO:0000256" key="2">
    <source>
        <dbReference type="SAM" id="MobiDB-lite"/>
    </source>
</evidence>
<dbReference type="Proteomes" id="UP000193920">
    <property type="component" value="Unassembled WGS sequence"/>
</dbReference>
<comment type="caution">
    <text evidence="3">The sequence shown here is derived from an EMBL/GenBank/DDBJ whole genome shotgun (WGS) entry which is preliminary data.</text>
</comment>
<sequence length="159" mass="19446">MKGFSFEDKIVKFCRRIFKNKYQEYWIDTLNREVEEVRSKYKLVEVDLYPRTVHLRDELKKRGVTPPPRLNMRKPKKPQESNFKNKRMYKKALRKYKTKLEEYKKLKKQNDKEWKKYSSIVYSIIHEDIEQSKNNNVVPIKINIKKVGGKKKRHVIKEL</sequence>
<evidence type="ECO:0000256" key="1">
    <source>
        <dbReference type="SAM" id="Coils"/>
    </source>
</evidence>
<organism evidence="3 4">
    <name type="scientific">Neocallimastix californiae</name>
    <dbReference type="NCBI Taxonomy" id="1754190"/>
    <lineage>
        <taxon>Eukaryota</taxon>
        <taxon>Fungi</taxon>
        <taxon>Fungi incertae sedis</taxon>
        <taxon>Chytridiomycota</taxon>
        <taxon>Chytridiomycota incertae sedis</taxon>
        <taxon>Neocallimastigomycetes</taxon>
        <taxon>Neocallimastigales</taxon>
        <taxon>Neocallimastigaceae</taxon>
        <taxon>Neocallimastix</taxon>
    </lineage>
</organism>
<evidence type="ECO:0000313" key="3">
    <source>
        <dbReference type="EMBL" id="ORY20059.1"/>
    </source>
</evidence>
<dbReference type="OrthoDB" id="10464613at2759"/>